<dbReference type="SFLD" id="SFLDS00003">
    <property type="entry name" value="Haloacid_Dehalogenase"/>
    <property type="match status" value="1"/>
</dbReference>
<proteinExistence type="inferred from homology"/>
<comment type="similarity">
    <text evidence="1">Belongs to the glycosyltransferase 20 family.</text>
</comment>
<dbReference type="SFLD" id="SFLDG01140">
    <property type="entry name" value="C2.B:_Phosphomannomutase_and_P"/>
    <property type="match status" value="1"/>
</dbReference>
<dbReference type="InterPro" id="IPR006380">
    <property type="entry name" value="SPP-like_dom"/>
</dbReference>
<keyword evidence="3" id="KW-0328">Glycosyltransferase</keyword>
<dbReference type="RefSeq" id="WP_379020329.1">
    <property type="nucleotide sequence ID" value="NZ_JBHRTA010000009.1"/>
</dbReference>
<dbReference type="InterPro" id="IPR001830">
    <property type="entry name" value="Glyco_trans_20"/>
</dbReference>
<keyword evidence="4" id="KW-1185">Reference proteome</keyword>
<dbReference type="Pfam" id="PF00982">
    <property type="entry name" value="Glyco_transf_20"/>
    <property type="match status" value="1"/>
</dbReference>
<accession>A0ABV7JL59</accession>
<dbReference type="CDD" id="cd03788">
    <property type="entry name" value="GT20_TPS"/>
    <property type="match status" value="1"/>
</dbReference>
<reference evidence="4" key="1">
    <citation type="journal article" date="2019" name="Int. J. Syst. Evol. Microbiol.">
        <title>The Global Catalogue of Microorganisms (GCM) 10K type strain sequencing project: providing services to taxonomists for standard genome sequencing and annotation.</title>
        <authorList>
            <consortium name="The Broad Institute Genomics Platform"/>
            <consortium name="The Broad Institute Genome Sequencing Center for Infectious Disease"/>
            <person name="Wu L."/>
            <person name="Ma J."/>
        </authorList>
    </citation>
    <scope>NUCLEOTIDE SEQUENCE [LARGE SCALE GENOMIC DNA]</scope>
    <source>
        <strain evidence="4">KCTC 52416</strain>
    </source>
</reference>
<dbReference type="EC" id="2.4.1.213" evidence="3"/>
<dbReference type="PANTHER" id="PTHR10788:SF106">
    <property type="entry name" value="BCDNA.GH08860"/>
    <property type="match status" value="1"/>
</dbReference>
<dbReference type="NCBIfam" id="TIGR02398">
    <property type="entry name" value="gluc_glyc_Psyn"/>
    <property type="match status" value="1"/>
</dbReference>
<comment type="caution">
    <text evidence="3">The sequence shown here is derived from an EMBL/GenBank/DDBJ whole genome shotgun (WGS) entry which is preliminary data.</text>
</comment>
<protein>
    <submittedName>
        <fullName evidence="3">Glucosylglycerol-phosphate synthase</fullName>
        <ecNumber evidence="3">2.4.1.213</ecNumber>
    </submittedName>
</protein>
<dbReference type="Pfam" id="PF05116">
    <property type="entry name" value="S6PP"/>
    <property type="match status" value="1"/>
</dbReference>
<sequence length="759" mass="86005">MMLLATDLDGTFLGGSAQQKQNLYHLIRNNPDIKLVFVTGRGIETVLPLVHDPLIPNPDYIIADVGATVVYGKNMQPVASIQGDIERQWPGKFVVRSKLTEVSGLVTQEVPQQRRCSFYYDESTDIEQVQQIAESLGCEVLTSAGKYLDILPKDVNKGTTLIKLLQHIGFPEEQVLVAGDTYNDFALFDTGYHGVVVGDSEPRLLSSTQEMPNAYHATAAGAGGILEAMEHFPAFRRYRDSASDAAVVATRESKQLLMVYHRLPFDTEMKDGKSRRIPPRSPNGIIPSLLGFFTNGRPGIWIGEEASDALGEEQGLNPYIDREKYPNLKASIIPLPKKDIDLFYRVFSKEAFWPTIFSFINKVKFNHEHWRHYLRINELFASRIADEAEANALVWIHEYNLWMVPAFLRQQRPDVKIGFFHHTAFPPADIFNIIPWRRDIIGSLLQCDFISFHIPRYVENFVDVVKSHAPVQVLSRVNAAKQFLTYSCALGIDQMTKLIRVGDRTVRLGAQPVGVNMQNIQRIYTDKHTKSRIESMRIGTEGKQIVLSVERLDYVKGPLEKIEAFGEFLDEHPEYHGKLELINICTPPSQGMKVYDRIQHELEQAVGKINGRYSNLEWTPIRFFFRSVPFEEVISYYAISDVAWITPLRDGLNLVAKEYVAVQGLQQHPKGALIISEFAGASVELPYAIRTNPYDLNDLKSSLLTALSMDNAERSMRIKRLFEIVKHYDVQRWGQDFLEGLENSFQDTGSEGSSSSETL</sequence>
<dbReference type="SUPFAM" id="SSF56784">
    <property type="entry name" value="HAD-like"/>
    <property type="match status" value="1"/>
</dbReference>
<dbReference type="PANTHER" id="PTHR10788">
    <property type="entry name" value="TREHALOSE-6-PHOSPHATE SYNTHASE"/>
    <property type="match status" value="1"/>
</dbReference>
<dbReference type="Gene3D" id="3.40.50.2000">
    <property type="entry name" value="Glycogen Phosphorylase B"/>
    <property type="match status" value="2"/>
</dbReference>
<keyword evidence="3" id="KW-0808">Transferase</keyword>
<dbReference type="Gene3D" id="3.40.50.1000">
    <property type="entry name" value="HAD superfamily/HAD-like"/>
    <property type="match status" value="1"/>
</dbReference>
<dbReference type="InterPro" id="IPR023214">
    <property type="entry name" value="HAD_sf"/>
</dbReference>
<evidence type="ECO:0000313" key="3">
    <source>
        <dbReference type="EMBL" id="MFC3197033.1"/>
    </source>
</evidence>
<dbReference type="SUPFAM" id="SSF53756">
    <property type="entry name" value="UDP-Glycosyltransferase/glycogen phosphorylase"/>
    <property type="match status" value="1"/>
</dbReference>
<dbReference type="InterPro" id="IPR036412">
    <property type="entry name" value="HAD-like_sf"/>
</dbReference>
<evidence type="ECO:0000259" key="2">
    <source>
        <dbReference type="Pfam" id="PF05116"/>
    </source>
</evidence>
<feature type="domain" description="Sucrose phosphatase-like" evidence="2">
    <location>
        <begin position="2"/>
        <end position="232"/>
    </location>
</feature>
<gene>
    <name evidence="3" type="primary">ggpS</name>
    <name evidence="3" type="ORF">ACFOET_05350</name>
</gene>
<dbReference type="Proteomes" id="UP001595526">
    <property type="component" value="Unassembled WGS sequence"/>
</dbReference>
<dbReference type="Gene3D" id="3.90.1070.10">
    <property type="match status" value="1"/>
</dbReference>
<name>A0ABV7JL59_9SPHI</name>
<evidence type="ECO:0000256" key="1">
    <source>
        <dbReference type="ARBA" id="ARBA00008799"/>
    </source>
</evidence>
<dbReference type="GO" id="GO:0033828">
    <property type="term" value="F:glucosylglycerol-phosphate synthase activity"/>
    <property type="evidence" value="ECO:0007669"/>
    <property type="project" value="UniProtKB-EC"/>
</dbReference>
<dbReference type="InterPro" id="IPR012764">
    <property type="entry name" value="Gluc_glyc_Psyn"/>
</dbReference>
<organism evidence="3 4">
    <name type="scientific">Parapedobacter deserti</name>
    <dbReference type="NCBI Taxonomy" id="1912957"/>
    <lineage>
        <taxon>Bacteria</taxon>
        <taxon>Pseudomonadati</taxon>
        <taxon>Bacteroidota</taxon>
        <taxon>Sphingobacteriia</taxon>
        <taxon>Sphingobacteriales</taxon>
        <taxon>Sphingobacteriaceae</taxon>
        <taxon>Parapedobacter</taxon>
    </lineage>
</organism>
<evidence type="ECO:0000313" key="4">
    <source>
        <dbReference type="Proteomes" id="UP001595526"/>
    </source>
</evidence>
<dbReference type="EMBL" id="JBHRTA010000009">
    <property type="protein sequence ID" value="MFC3197033.1"/>
    <property type="molecule type" value="Genomic_DNA"/>
</dbReference>
<dbReference type="SFLD" id="SFLDG01141">
    <property type="entry name" value="C2.B.1:_Sucrose_Phosphatase_Li"/>
    <property type="match status" value="1"/>
</dbReference>